<keyword evidence="2" id="KW-1185">Reference proteome</keyword>
<organism evidence="1 2">
    <name type="scientific">Geodia barretti</name>
    <name type="common">Barrett's horny sponge</name>
    <dbReference type="NCBI Taxonomy" id="519541"/>
    <lineage>
        <taxon>Eukaryota</taxon>
        <taxon>Metazoa</taxon>
        <taxon>Porifera</taxon>
        <taxon>Demospongiae</taxon>
        <taxon>Heteroscleromorpha</taxon>
        <taxon>Tetractinellida</taxon>
        <taxon>Astrophorina</taxon>
        <taxon>Geodiidae</taxon>
        <taxon>Geodia</taxon>
    </lineage>
</organism>
<dbReference type="Proteomes" id="UP001174909">
    <property type="component" value="Unassembled WGS sequence"/>
</dbReference>
<sequence>MKNQENPIILIKEFSLNAEEKCLFINSQIPKGGLFTGEQKTVHPDSNVTWRISPEPFWILQEHLDWLEELGPHLLRFYKACNLLYSQSVRGIQPDWVAAYLDRGKPESVIELGRMNRFKSQLPQVIRPDILPTPDGFTITELDSVPGGMGFTGSLSAQYAKLDYDIIGGSNGMQLAFAEMVRSLAKVEHPTVAIVVSDESADYWDEMKWLESALREVGLAAYTIKPRDVIFTEDALFLESDEGKVQIDVLYRFFELFDLKNIPKVELMLYGAKRRTVVMTPPPKTYLEEKLLFALFHHPSLQPFWQRELGKKTYQFLPSIIPQTWLLDPRELPPHAVIPDLEVDGQPVTNWRQIIPVSQRQRELVLKPSGFSELAWGSRGVSIGHDMPTEDWEHAVENALTGFDQTPYVLQKFHRAERLTITYYDFEQGEVQRMPGRAIIRPYYFTMGDKVRLAGIQATVCPEDKKILHGMVDSIIVPCAVKPETW</sequence>
<comment type="caution">
    <text evidence="1">The sequence shown here is derived from an EMBL/GenBank/DDBJ whole genome shotgun (WGS) entry which is preliminary data.</text>
</comment>
<dbReference type="AlphaFoldDB" id="A0AA35WB53"/>
<evidence type="ECO:0000313" key="2">
    <source>
        <dbReference type="Proteomes" id="UP001174909"/>
    </source>
</evidence>
<reference evidence="1" key="1">
    <citation type="submission" date="2023-03" db="EMBL/GenBank/DDBJ databases">
        <authorList>
            <person name="Steffen K."/>
            <person name="Cardenas P."/>
        </authorList>
    </citation>
    <scope>NUCLEOTIDE SEQUENCE</scope>
</reference>
<dbReference type="EMBL" id="CASHTH010001064">
    <property type="protein sequence ID" value="CAI8010751.1"/>
    <property type="molecule type" value="Genomic_DNA"/>
</dbReference>
<evidence type="ECO:0000313" key="1">
    <source>
        <dbReference type="EMBL" id="CAI8010751.1"/>
    </source>
</evidence>
<protein>
    <submittedName>
        <fullName evidence="1">Uncharacterized protein</fullName>
    </submittedName>
</protein>
<name>A0AA35WB53_GEOBA</name>
<proteinExistence type="predicted"/>
<accession>A0AA35WB53</accession>
<gene>
    <name evidence="1" type="ORF">GBAR_LOCUS7054</name>
</gene>